<keyword evidence="2" id="KW-1185">Reference proteome</keyword>
<accession>A0A1T4TG01</accession>
<dbReference type="RefSeq" id="WP_131829995.1">
    <property type="nucleotide sequence ID" value="NZ_FUXL01000031.1"/>
</dbReference>
<reference evidence="1 2" key="1">
    <citation type="submission" date="2017-02" db="EMBL/GenBank/DDBJ databases">
        <authorList>
            <person name="Peterson S.W."/>
        </authorList>
    </citation>
    <scope>NUCLEOTIDE SEQUENCE [LARGE SCALE GENOMIC DNA]</scope>
    <source>
        <strain evidence="1 2">USBA 369</strain>
    </source>
</reference>
<dbReference type="EMBL" id="FUXL01000031">
    <property type="protein sequence ID" value="SKA39376.1"/>
    <property type="molecule type" value="Genomic_DNA"/>
</dbReference>
<name>A0A1T4TG01_9HYPH</name>
<evidence type="ECO:0000313" key="1">
    <source>
        <dbReference type="EMBL" id="SKA39376.1"/>
    </source>
</evidence>
<sequence>MFDGNSSAGRQNWAVAFMRRRRSAYAIKVFPNQKIPTQLAFCEHVLSLSKINMAACATSFLRVENRTQWQGGTPAASSFQSCPD</sequence>
<protein>
    <submittedName>
        <fullName evidence="1">Uncharacterized protein</fullName>
    </submittedName>
</protein>
<dbReference type="STRING" id="1365950.SAMN05428963_1315"/>
<gene>
    <name evidence="1" type="ORF">SAMN05428963_1315</name>
</gene>
<evidence type="ECO:0000313" key="2">
    <source>
        <dbReference type="Proteomes" id="UP000190135"/>
    </source>
</evidence>
<dbReference type="AlphaFoldDB" id="A0A1T4TG01"/>
<dbReference type="Proteomes" id="UP000190135">
    <property type="component" value="Unassembled WGS sequence"/>
</dbReference>
<organism evidence="1 2">
    <name type="scientific">Consotaella salsifontis</name>
    <dbReference type="NCBI Taxonomy" id="1365950"/>
    <lineage>
        <taxon>Bacteria</taxon>
        <taxon>Pseudomonadati</taxon>
        <taxon>Pseudomonadota</taxon>
        <taxon>Alphaproteobacteria</taxon>
        <taxon>Hyphomicrobiales</taxon>
        <taxon>Aurantimonadaceae</taxon>
        <taxon>Consotaella</taxon>
    </lineage>
</organism>
<proteinExistence type="predicted"/>